<reference evidence="6 7" key="1">
    <citation type="submission" date="2018-08" db="EMBL/GenBank/DDBJ databases">
        <title>A genome reference for cultivated species of the human gut microbiota.</title>
        <authorList>
            <person name="Zou Y."/>
            <person name="Xue W."/>
            <person name="Luo G."/>
        </authorList>
    </citation>
    <scope>NUCLEOTIDE SEQUENCE [LARGE SCALE GENOMIC DNA]</scope>
    <source>
        <strain evidence="6 7">AM30-4</strain>
    </source>
</reference>
<evidence type="ECO:0000256" key="1">
    <source>
        <dbReference type="ARBA" id="ARBA00004651"/>
    </source>
</evidence>
<evidence type="ECO:0000256" key="4">
    <source>
        <dbReference type="ARBA" id="ARBA00022989"/>
    </source>
</evidence>
<evidence type="ECO:0000313" key="6">
    <source>
        <dbReference type="EMBL" id="RHD72683.1"/>
    </source>
</evidence>
<dbReference type="PANTHER" id="PTHR30250:SF26">
    <property type="entry name" value="PSMA PROTEIN"/>
    <property type="match status" value="1"/>
</dbReference>
<gene>
    <name evidence="6" type="ORF">DW782_15390</name>
</gene>
<keyword evidence="3" id="KW-0812">Transmembrane</keyword>
<accession>A0A3R6HGL1</accession>
<keyword evidence="4" id="KW-1133">Transmembrane helix</keyword>
<evidence type="ECO:0000256" key="5">
    <source>
        <dbReference type="ARBA" id="ARBA00023136"/>
    </source>
</evidence>
<dbReference type="PANTHER" id="PTHR30250">
    <property type="entry name" value="PST FAMILY PREDICTED COLANIC ACID TRANSPORTER"/>
    <property type="match status" value="1"/>
</dbReference>
<dbReference type="Proteomes" id="UP000284660">
    <property type="component" value="Unassembled WGS sequence"/>
</dbReference>
<protein>
    <submittedName>
        <fullName evidence="6">Lipopolysaccharide biosynthesis protein</fullName>
    </submittedName>
</protein>
<dbReference type="EMBL" id="QSJN01000010">
    <property type="protein sequence ID" value="RHD72683.1"/>
    <property type="molecule type" value="Genomic_DNA"/>
</dbReference>
<comment type="subcellular location">
    <subcellularLocation>
        <location evidence="1">Cell membrane</location>
        <topology evidence="1">Multi-pass membrane protein</topology>
    </subcellularLocation>
</comment>
<dbReference type="InterPro" id="IPR050833">
    <property type="entry name" value="Poly_Biosynth_Transport"/>
</dbReference>
<evidence type="ECO:0000256" key="2">
    <source>
        <dbReference type="ARBA" id="ARBA00022475"/>
    </source>
</evidence>
<comment type="caution">
    <text evidence="6">The sequence shown here is derived from an EMBL/GenBank/DDBJ whole genome shotgun (WGS) entry which is preliminary data.</text>
</comment>
<dbReference type="RefSeq" id="WP_008780216.1">
    <property type="nucleotide sequence ID" value="NZ_CP103148.1"/>
</dbReference>
<keyword evidence="2" id="KW-1003">Cell membrane</keyword>
<keyword evidence="5" id="KW-0472">Membrane</keyword>
<evidence type="ECO:0000256" key="3">
    <source>
        <dbReference type="ARBA" id="ARBA00022692"/>
    </source>
</evidence>
<evidence type="ECO:0000313" key="7">
    <source>
        <dbReference type="Proteomes" id="UP000284660"/>
    </source>
</evidence>
<proteinExistence type="predicted"/>
<organism evidence="6 7">
    <name type="scientific">Parabacteroides distasonis</name>
    <dbReference type="NCBI Taxonomy" id="823"/>
    <lineage>
        <taxon>Bacteria</taxon>
        <taxon>Pseudomonadati</taxon>
        <taxon>Bacteroidota</taxon>
        <taxon>Bacteroidia</taxon>
        <taxon>Bacteroidales</taxon>
        <taxon>Tannerellaceae</taxon>
        <taxon>Parabacteroides</taxon>
    </lineage>
</organism>
<name>A0A3R6HGL1_PARDI</name>
<sequence length="505" mass="57547">MLGQQTYNKRIAKNTILLYIRMLFSMIVGLYTVRAIIKILGVEDFGIYNVVAGTVTSFSFLSSTTVSAIQRFLSFSLGKNDMTSYLKYFKSSLYIFIFISIISFLLANTIGLWFVANYLVIPTERFTAALWVYESCIVLLVSSFITVPYNAIIVSNERMNYYACISIVDVVLKLLVVLLLPIIKLDQLIAYAILLMCIGLFNICVYRYCAGIVMPLIKEEIEYGRLYTAKILGFTSWNIFGSLSGLARGQGINILINIFFGPTMNAAYGIAYQIYNAVNSFCSNFMMAVNPQIIKLYAKNEKNEWMCLVIRSSKISFGLLLVISFPLFCVMPQILDLWLVDYPLITVLFTRLVFINMLVECLSQPLLTLAQATGNVKIYQLIVGGTLILNLPISYIAFRIFSQPELCFYIIILFNIIALVLRLLILKKSAGMDVNKFLNDSVFRCVYVLLFVVIFCYIILPIENVYDVVELVLSFGVLSVLEFYLLFTQHERVRIVNIIRHKMRL</sequence>
<dbReference type="GO" id="GO:0005886">
    <property type="term" value="C:plasma membrane"/>
    <property type="evidence" value="ECO:0007669"/>
    <property type="project" value="UniProtKB-SubCell"/>
</dbReference>
<dbReference type="AlphaFoldDB" id="A0A3R6HGL1"/>